<keyword evidence="2" id="KW-0808">Transferase</keyword>
<dbReference type="GO" id="GO:0005840">
    <property type="term" value="C:ribosome"/>
    <property type="evidence" value="ECO:0007669"/>
    <property type="project" value="UniProtKB-KW"/>
</dbReference>
<dbReference type="PANTHER" id="PTHR10545">
    <property type="entry name" value="DIAMINE N-ACETYLTRANSFERASE"/>
    <property type="match status" value="1"/>
</dbReference>
<dbReference type="RefSeq" id="WP_231366013.1">
    <property type="nucleotide sequence ID" value="NZ_JADOTZ010000001.1"/>
</dbReference>
<accession>A0A931DBX2</accession>
<dbReference type="Pfam" id="PF00583">
    <property type="entry name" value="Acetyltransf_1"/>
    <property type="match status" value="1"/>
</dbReference>
<evidence type="ECO:0000259" key="4">
    <source>
        <dbReference type="PROSITE" id="PS51186"/>
    </source>
</evidence>
<dbReference type="PANTHER" id="PTHR10545:SF29">
    <property type="entry name" value="GH14572P-RELATED"/>
    <property type="match status" value="1"/>
</dbReference>
<dbReference type="FunFam" id="3.40.630.30:FF:000064">
    <property type="entry name" value="GNAT family acetyltransferase"/>
    <property type="match status" value="1"/>
</dbReference>
<dbReference type="SUPFAM" id="SSF55729">
    <property type="entry name" value="Acyl-CoA N-acyltransferases (Nat)"/>
    <property type="match status" value="1"/>
</dbReference>
<dbReference type="Gene3D" id="3.40.630.30">
    <property type="match status" value="1"/>
</dbReference>
<dbReference type="InterPro" id="IPR016181">
    <property type="entry name" value="Acyl_CoA_acyltransferase"/>
</dbReference>
<protein>
    <submittedName>
        <fullName evidence="5">Ribosomal protein S18 acetylase RimI-like enzyme</fullName>
    </submittedName>
</protein>
<evidence type="ECO:0000256" key="3">
    <source>
        <dbReference type="ARBA" id="ARBA00023315"/>
    </source>
</evidence>
<comment type="similarity">
    <text evidence="1">Belongs to the acetyltransferase family.</text>
</comment>
<dbReference type="Proteomes" id="UP000625033">
    <property type="component" value="Unassembled WGS sequence"/>
</dbReference>
<comment type="caution">
    <text evidence="5">The sequence shown here is derived from an EMBL/GenBank/DDBJ whole genome shotgun (WGS) entry which is preliminary data.</text>
</comment>
<dbReference type="EMBL" id="JADOTZ010000001">
    <property type="protein sequence ID" value="MBG6085753.1"/>
    <property type="molecule type" value="Genomic_DNA"/>
</dbReference>
<gene>
    <name evidence="5" type="ORF">IW252_002520</name>
</gene>
<proteinExistence type="inferred from homology"/>
<evidence type="ECO:0000313" key="5">
    <source>
        <dbReference type="EMBL" id="MBG6085753.1"/>
    </source>
</evidence>
<dbReference type="PROSITE" id="PS51186">
    <property type="entry name" value="GNAT"/>
    <property type="match status" value="1"/>
</dbReference>
<organism evidence="5 6">
    <name type="scientific">Zhihengliuella flava</name>
    <dbReference type="NCBI Taxonomy" id="1285193"/>
    <lineage>
        <taxon>Bacteria</taxon>
        <taxon>Bacillati</taxon>
        <taxon>Actinomycetota</taxon>
        <taxon>Actinomycetes</taxon>
        <taxon>Micrococcales</taxon>
        <taxon>Micrococcaceae</taxon>
        <taxon>Zhihengliuella</taxon>
    </lineage>
</organism>
<keyword evidence="3" id="KW-0012">Acyltransferase</keyword>
<sequence>MPDTASHIRAAEPRDVPVLLAMITDLAEYEREPDAVKNTGALLHEHLFGPHPTVFAHVAEDHTGAGEPHIVGMAIWYLTYSTWEGVHGIHLEDLYVREEARGGGHGRNLLSTLAAIAVDRDYARLEWQVLNWNEPALGFYDALGASALTDWTTRRLDGDALAAVAATAPSAARAASTTSEES</sequence>
<keyword evidence="5" id="KW-0687">Ribonucleoprotein</keyword>
<feature type="domain" description="N-acetyltransferase" evidence="4">
    <location>
        <begin position="6"/>
        <end position="167"/>
    </location>
</feature>
<reference evidence="5" key="1">
    <citation type="submission" date="2020-11" db="EMBL/GenBank/DDBJ databases">
        <title>Sequencing the genomes of 1000 actinobacteria strains.</title>
        <authorList>
            <person name="Klenk H.-P."/>
        </authorList>
    </citation>
    <scope>NUCLEOTIDE SEQUENCE</scope>
    <source>
        <strain evidence="5">DSM 26152</strain>
    </source>
</reference>
<evidence type="ECO:0000313" key="6">
    <source>
        <dbReference type="Proteomes" id="UP000625033"/>
    </source>
</evidence>
<evidence type="ECO:0000256" key="1">
    <source>
        <dbReference type="ARBA" id="ARBA00008694"/>
    </source>
</evidence>
<evidence type="ECO:0000256" key="2">
    <source>
        <dbReference type="ARBA" id="ARBA00022679"/>
    </source>
</evidence>
<keyword evidence="5" id="KW-0689">Ribosomal protein</keyword>
<name>A0A931DBX2_9MICC</name>
<dbReference type="InterPro" id="IPR000182">
    <property type="entry name" value="GNAT_dom"/>
</dbReference>
<dbReference type="InterPro" id="IPR051016">
    <property type="entry name" value="Diverse_Substrate_AcTransf"/>
</dbReference>
<dbReference type="CDD" id="cd04301">
    <property type="entry name" value="NAT_SF"/>
    <property type="match status" value="1"/>
</dbReference>
<dbReference type="AlphaFoldDB" id="A0A931DBX2"/>
<keyword evidence="6" id="KW-1185">Reference proteome</keyword>
<dbReference type="GO" id="GO:0008080">
    <property type="term" value="F:N-acetyltransferase activity"/>
    <property type="evidence" value="ECO:0007669"/>
    <property type="project" value="TreeGrafter"/>
</dbReference>